<dbReference type="AlphaFoldDB" id="A0A645CXR5"/>
<reference evidence="1" key="1">
    <citation type="submission" date="2019-08" db="EMBL/GenBank/DDBJ databases">
        <authorList>
            <person name="Kucharzyk K."/>
            <person name="Murdoch R.W."/>
            <person name="Higgins S."/>
            <person name="Loffler F."/>
        </authorList>
    </citation>
    <scope>NUCLEOTIDE SEQUENCE</scope>
</reference>
<comment type="caution">
    <text evidence="1">The sequence shown here is derived from an EMBL/GenBank/DDBJ whole genome shotgun (WGS) entry which is preliminary data.</text>
</comment>
<sequence length="42" mass="4952">MGYRAGLHSLVAKRFQVVRSTQQQPQDRYGLQLLRKSKYDEV</sequence>
<protein>
    <submittedName>
        <fullName evidence="1">Uncharacterized protein</fullName>
    </submittedName>
</protein>
<proteinExistence type="predicted"/>
<name>A0A645CXR5_9ZZZZ</name>
<accession>A0A645CXR5</accession>
<dbReference type="EMBL" id="VSSQ01030966">
    <property type="protein sequence ID" value="MPM81687.1"/>
    <property type="molecule type" value="Genomic_DNA"/>
</dbReference>
<organism evidence="1">
    <name type="scientific">bioreactor metagenome</name>
    <dbReference type="NCBI Taxonomy" id="1076179"/>
    <lineage>
        <taxon>unclassified sequences</taxon>
        <taxon>metagenomes</taxon>
        <taxon>ecological metagenomes</taxon>
    </lineage>
</organism>
<evidence type="ECO:0000313" key="1">
    <source>
        <dbReference type="EMBL" id="MPM81687.1"/>
    </source>
</evidence>
<gene>
    <name evidence="1" type="ORF">SDC9_128744</name>
</gene>